<keyword evidence="2" id="KW-0812">Transmembrane</keyword>
<keyword evidence="4" id="KW-1185">Reference proteome</keyword>
<evidence type="ECO:0000313" key="3">
    <source>
        <dbReference type="EMBL" id="EIW75463.1"/>
    </source>
</evidence>
<dbReference type="GeneID" id="19204000"/>
<keyword evidence="2" id="KW-1133">Transmembrane helix</keyword>
<evidence type="ECO:0000256" key="2">
    <source>
        <dbReference type="SAM" id="Phobius"/>
    </source>
</evidence>
<dbReference type="AlphaFoldDB" id="A0A5M3M8Q9"/>
<dbReference type="RefSeq" id="XP_007774186.1">
    <property type="nucleotide sequence ID" value="XM_007775996.1"/>
</dbReference>
<feature type="transmembrane region" description="Helical" evidence="2">
    <location>
        <begin position="24"/>
        <end position="46"/>
    </location>
</feature>
<protein>
    <recommendedName>
        <fullName evidence="5">Copper transporter</fullName>
    </recommendedName>
</protein>
<comment type="caution">
    <text evidence="3">The sequence shown here is derived from an EMBL/GenBank/DDBJ whole genome shotgun (WGS) entry which is preliminary data.</text>
</comment>
<dbReference type="EMBL" id="JH711588">
    <property type="protein sequence ID" value="EIW75463.1"/>
    <property type="molecule type" value="Genomic_DNA"/>
</dbReference>
<dbReference type="KEGG" id="cput:CONPUDRAFT_158924"/>
<proteinExistence type="predicted"/>
<accession>A0A5M3M8Q9</accession>
<keyword evidence="2" id="KW-0472">Membrane</keyword>
<dbReference type="OrthoDB" id="3233375at2759"/>
<dbReference type="Proteomes" id="UP000053558">
    <property type="component" value="Unassembled WGS sequence"/>
</dbReference>
<evidence type="ECO:0000256" key="1">
    <source>
        <dbReference type="SAM" id="MobiDB-lite"/>
    </source>
</evidence>
<sequence length="112" mass="12388">MGHGSFLRHMHCDIMVLGPWEGCAVAFVLGCGIGVLLRLFWVLAVLTYRAVSGTRDNNTLEENYIIFEQDTESIFVPPPQYTDEKVEAIAAPSEEEEHTKPGYAGDADGDAW</sequence>
<evidence type="ECO:0000313" key="4">
    <source>
        <dbReference type="Proteomes" id="UP000053558"/>
    </source>
</evidence>
<organism evidence="3 4">
    <name type="scientific">Coniophora puteana (strain RWD-64-598)</name>
    <name type="common">Brown rot fungus</name>
    <dbReference type="NCBI Taxonomy" id="741705"/>
    <lineage>
        <taxon>Eukaryota</taxon>
        <taxon>Fungi</taxon>
        <taxon>Dikarya</taxon>
        <taxon>Basidiomycota</taxon>
        <taxon>Agaricomycotina</taxon>
        <taxon>Agaricomycetes</taxon>
        <taxon>Agaricomycetidae</taxon>
        <taxon>Boletales</taxon>
        <taxon>Coniophorineae</taxon>
        <taxon>Coniophoraceae</taxon>
        <taxon>Coniophora</taxon>
    </lineage>
</organism>
<reference evidence="4" key="1">
    <citation type="journal article" date="2012" name="Science">
        <title>The Paleozoic origin of enzymatic lignin decomposition reconstructed from 31 fungal genomes.</title>
        <authorList>
            <person name="Floudas D."/>
            <person name="Binder M."/>
            <person name="Riley R."/>
            <person name="Barry K."/>
            <person name="Blanchette R.A."/>
            <person name="Henrissat B."/>
            <person name="Martinez A.T."/>
            <person name="Otillar R."/>
            <person name="Spatafora J.W."/>
            <person name="Yadav J.S."/>
            <person name="Aerts A."/>
            <person name="Benoit I."/>
            <person name="Boyd A."/>
            <person name="Carlson A."/>
            <person name="Copeland A."/>
            <person name="Coutinho P.M."/>
            <person name="de Vries R.P."/>
            <person name="Ferreira P."/>
            <person name="Findley K."/>
            <person name="Foster B."/>
            <person name="Gaskell J."/>
            <person name="Glotzer D."/>
            <person name="Gorecki P."/>
            <person name="Heitman J."/>
            <person name="Hesse C."/>
            <person name="Hori C."/>
            <person name="Igarashi K."/>
            <person name="Jurgens J.A."/>
            <person name="Kallen N."/>
            <person name="Kersten P."/>
            <person name="Kohler A."/>
            <person name="Kuees U."/>
            <person name="Kumar T.K.A."/>
            <person name="Kuo A."/>
            <person name="LaButti K."/>
            <person name="Larrondo L.F."/>
            <person name="Lindquist E."/>
            <person name="Ling A."/>
            <person name="Lombard V."/>
            <person name="Lucas S."/>
            <person name="Lundell T."/>
            <person name="Martin R."/>
            <person name="McLaughlin D.J."/>
            <person name="Morgenstern I."/>
            <person name="Morin E."/>
            <person name="Murat C."/>
            <person name="Nagy L.G."/>
            <person name="Nolan M."/>
            <person name="Ohm R.A."/>
            <person name="Patyshakuliyeva A."/>
            <person name="Rokas A."/>
            <person name="Ruiz-Duenas F.J."/>
            <person name="Sabat G."/>
            <person name="Salamov A."/>
            <person name="Samejima M."/>
            <person name="Schmutz J."/>
            <person name="Slot J.C."/>
            <person name="St John F."/>
            <person name="Stenlid J."/>
            <person name="Sun H."/>
            <person name="Sun S."/>
            <person name="Syed K."/>
            <person name="Tsang A."/>
            <person name="Wiebenga A."/>
            <person name="Young D."/>
            <person name="Pisabarro A."/>
            <person name="Eastwood D.C."/>
            <person name="Martin F."/>
            <person name="Cullen D."/>
            <person name="Grigoriev I.V."/>
            <person name="Hibbett D.S."/>
        </authorList>
    </citation>
    <scope>NUCLEOTIDE SEQUENCE [LARGE SCALE GENOMIC DNA]</scope>
    <source>
        <strain evidence="4">RWD-64-598 SS2</strain>
    </source>
</reference>
<name>A0A5M3M8Q9_CONPW</name>
<evidence type="ECO:0008006" key="5">
    <source>
        <dbReference type="Google" id="ProtNLM"/>
    </source>
</evidence>
<gene>
    <name evidence="3" type="ORF">CONPUDRAFT_158924</name>
</gene>
<feature type="region of interest" description="Disordered" evidence="1">
    <location>
        <begin position="90"/>
        <end position="112"/>
    </location>
</feature>